<keyword evidence="5" id="KW-0418">Kinase</keyword>
<sequence>MMGCTITNHPYEGLPQNTATDRERARELYKYFRPPLASELVDTVLTAHAQLVAWRLNAERSMISLIDEETQYFVAESTKTVHLDDAARYDDPEDAIWAGCVRVPKAGRLCEHKVAALAPPEGGPACFEVLDLSKDTRFNQLGFIAGAPHFRYYAGVPLRTSRGINIGSIYILDSKLRPVLTHSERCFLGIMADNVIQHLEMTRDKKDRQRTFRMNECLSAYVDPASEDARHRRRSSQRSDSTDSESDNESWSTVDGSERIEVFSRAAELLRESMDLEEGGGVLFVDTSLAAVPHQQQGIQETSRSEAANVGVLGNQELQRPSQKMDESNSGPTTRPSTRSSSPEVRRKRTSSAEILAHTYESANTSSDRPEFMPFTPDELSKLLKRFPRGEMFTFDQQGQELSDSSDNGSTIAGRANVKPRKRRRQKSSAESAIVRAHFPKARQIIFIPLWDSTTSRPTACFVYNCSAYRNFSHLLEFLHCITFNSCVDTELMRMANLKANEQKSDFIGSISHELRSPLHGILASCEFLQDTTCTTFQKSLVNTAEGCARTLLDTVNMVLDYSKINAFERSKTGNGLQDDIAADGSETLQTSLSTHRNVNLALLVEEVVEGVAAGHAFNEHQNQPPRHETGSRAKRFSVHTTLGSCKPDVELIVGISKQDWTYWCEPGGMRRIVMNLVGNSLKYTKAGYVHVELSKQIAEPDATEYGILTVTDSGQGMSPAYLKDKLFTPFAQESNQAPGIGLGLSLVKSIVDTLGGQIVIESIVGAGTTATVTIPLTRGTKTGPRIDSALSSDRYEINEDSADEDSVIQTIRTRAIGKSVALYCHEEEEPMTGQGQASRLMRKSLTAYLKGWCGFPTGQWHKDSTDDIVVVEETKLDAFLHDSPQFAVPGCRTMVLVLRNTLSEEPGLPRCTNIENVHHPFGPHKLARALLACLDRSDSKDVGIVRDDTLDEVAVSPVDQITAATEDLKIVDEESRTNGDCTVERDSLGPIDDNPESHKITNAEDEAQPKINNELLSPPEHRSAFLAQSRSASSPAALDHDDSQETPSSTAKPLHGTTALKPTTPNNNTSPLHTQRVLLVDDNTINLRLLQVGMKKRGYTAISSAENGLQAVNTYRTLLHAVPSSPPDIILMDLSMPVMTGFEATRQIREIEAEYNGTLQEGQAPHQALIVALTGLASVRDQREAFTSGVDSYIMKPVSFAKLTTLLQDWTVDGDGGVVRNVLEIAVVDG</sequence>
<dbReference type="Proteomes" id="UP000651452">
    <property type="component" value="Unassembled WGS sequence"/>
</dbReference>
<dbReference type="PRINTS" id="PR00344">
    <property type="entry name" value="BCTRLSENSOR"/>
</dbReference>
<evidence type="ECO:0000256" key="2">
    <source>
        <dbReference type="ARBA" id="ARBA00012438"/>
    </source>
</evidence>
<dbReference type="SUPFAM" id="SSF55781">
    <property type="entry name" value="GAF domain-like"/>
    <property type="match status" value="1"/>
</dbReference>
<feature type="region of interest" description="Disordered" evidence="7">
    <location>
        <begin position="295"/>
        <end position="355"/>
    </location>
</feature>
<dbReference type="GO" id="GO:0000155">
    <property type="term" value="F:phosphorelay sensor kinase activity"/>
    <property type="evidence" value="ECO:0007669"/>
    <property type="project" value="InterPro"/>
</dbReference>
<dbReference type="SUPFAM" id="SSF47384">
    <property type="entry name" value="Homodimeric domain of signal transducing histidine kinase"/>
    <property type="match status" value="1"/>
</dbReference>
<dbReference type="InterPro" id="IPR036097">
    <property type="entry name" value="HisK_dim/P_sf"/>
</dbReference>
<dbReference type="InterPro" id="IPR003661">
    <property type="entry name" value="HisK_dim/P_dom"/>
</dbReference>
<dbReference type="Gene3D" id="1.10.287.130">
    <property type="match status" value="1"/>
</dbReference>
<evidence type="ECO:0000259" key="8">
    <source>
        <dbReference type="PROSITE" id="PS50109"/>
    </source>
</evidence>
<dbReference type="InterPro" id="IPR001789">
    <property type="entry name" value="Sig_transdc_resp-reg_receiver"/>
</dbReference>
<dbReference type="Gene3D" id="3.30.565.10">
    <property type="entry name" value="Histidine kinase-like ATPase, C-terminal domain"/>
    <property type="match status" value="1"/>
</dbReference>
<evidence type="ECO:0000256" key="3">
    <source>
        <dbReference type="ARBA" id="ARBA00022553"/>
    </source>
</evidence>
<evidence type="ECO:0000256" key="4">
    <source>
        <dbReference type="ARBA" id="ARBA00022679"/>
    </source>
</evidence>
<keyword evidence="4" id="KW-0808">Transferase</keyword>
<dbReference type="InterPro" id="IPR029016">
    <property type="entry name" value="GAF-like_dom_sf"/>
</dbReference>
<keyword evidence="3 6" id="KW-0597">Phosphoprotein</keyword>
<dbReference type="Gene3D" id="3.30.450.40">
    <property type="match status" value="1"/>
</dbReference>
<name>A0A8H7J186_9PLEO</name>
<comment type="caution">
    <text evidence="10">The sequence shown here is derived from an EMBL/GenBank/DDBJ whole genome shotgun (WGS) entry which is preliminary data.</text>
</comment>
<feature type="compositionally biased region" description="Basic residues" evidence="7">
    <location>
        <begin position="418"/>
        <end position="427"/>
    </location>
</feature>
<dbReference type="Pfam" id="PF01590">
    <property type="entry name" value="GAF"/>
    <property type="match status" value="1"/>
</dbReference>
<feature type="region of interest" description="Disordered" evidence="7">
    <location>
        <begin position="226"/>
        <end position="255"/>
    </location>
</feature>
<keyword evidence="11" id="KW-1185">Reference proteome</keyword>
<dbReference type="CDD" id="cd00082">
    <property type="entry name" value="HisKA"/>
    <property type="match status" value="1"/>
</dbReference>
<dbReference type="Gene3D" id="3.40.50.2300">
    <property type="match status" value="1"/>
</dbReference>
<dbReference type="PROSITE" id="PS50109">
    <property type="entry name" value="HIS_KIN"/>
    <property type="match status" value="1"/>
</dbReference>
<feature type="compositionally biased region" description="Low complexity" evidence="7">
    <location>
        <begin position="332"/>
        <end position="343"/>
    </location>
</feature>
<dbReference type="GO" id="GO:0009927">
    <property type="term" value="F:histidine phosphotransfer kinase activity"/>
    <property type="evidence" value="ECO:0007669"/>
    <property type="project" value="TreeGrafter"/>
</dbReference>
<dbReference type="SUPFAM" id="SSF52172">
    <property type="entry name" value="CheY-like"/>
    <property type="match status" value="1"/>
</dbReference>
<evidence type="ECO:0000313" key="10">
    <source>
        <dbReference type="EMBL" id="KAF9694964.1"/>
    </source>
</evidence>
<dbReference type="SMART" id="SM00388">
    <property type="entry name" value="HisKA"/>
    <property type="match status" value="1"/>
</dbReference>
<reference evidence="10" key="1">
    <citation type="submission" date="2018-12" db="EMBL/GenBank/DDBJ databases">
        <authorList>
            <person name="Syme R.A."/>
            <person name="Farfan-Caceres L."/>
            <person name="Lichtenzveig J."/>
        </authorList>
    </citation>
    <scope>NUCLEOTIDE SEQUENCE</scope>
    <source>
        <strain evidence="10">Al4</strain>
    </source>
</reference>
<dbReference type="OrthoDB" id="303614at2759"/>
<dbReference type="PROSITE" id="PS50110">
    <property type="entry name" value="RESPONSE_REGULATORY"/>
    <property type="match status" value="1"/>
</dbReference>
<dbReference type="EC" id="2.7.13.3" evidence="2"/>
<organism evidence="10 11">
    <name type="scientific">Ascochyta lentis</name>
    <dbReference type="NCBI Taxonomy" id="205686"/>
    <lineage>
        <taxon>Eukaryota</taxon>
        <taxon>Fungi</taxon>
        <taxon>Dikarya</taxon>
        <taxon>Ascomycota</taxon>
        <taxon>Pezizomycotina</taxon>
        <taxon>Dothideomycetes</taxon>
        <taxon>Pleosporomycetidae</taxon>
        <taxon>Pleosporales</taxon>
        <taxon>Pleosporineae</taxon>
        <taxon>Didymellaceae</taxon>
        <taxon>Ascochyta</taxon>
    </lineage>
</organism>
<dbReference type="InterPro" id="IPR011006">
    <property type="entry name" value="CheY-like_superfamily"/>
</dbReference>
<feature type="domain" description="Histidine kinase" evidence="8">
    <location>
        <begin position="510"/>
        <end position="779"/>
    </location>
</feature>
<dbReference type="Pfam" id="PF00072">
    <property type="entry name" value="Response_reg"/>
    <property type="match status" value="1"/>
</dbReference>
<dbReference type="InterPro" id="IPR003594">
    <property type="entry name" value="HATPase_dom"/>
</dbReference>
<feature type="domain" description="Response regulatory" evidence="9">
    <location>
        <begin position="1077"/>
        <end position="1212"/>
    </location>
</feature>
<evidence type="ECO:0000259" key="9">
    <source>
        <dbReference type="PROSITE" id="PS50110"/>
    </source>
</evidence>
<dbReference type="AlphaFoldDB" id="A0A8H7J186"/>
<gene>
    <name evidence="10" type="ORF">EKO04_007047</name>
</gene>
<dbReference type="CDD" id="cd17546">
    <property type="entry name" value="REC_hyHK_CKI1_RcsC-like"/>
    <property type="match status" value="1"/>
</dbReference>
<dbReference type="PANTHER" id="PTHR43047:SF72">
    <property type="entry name" value="OSMOSENSING HISTIDINE PROTEIN KINASE SLN1"/>
    <property type="match status" value="1"/>
</dbReference>
<feature type="compositionally biased region" description="Polar residues" evidence="7">
    <location>
        <begin position="396"/>
        <end position="411"/>
    </location>
</feature>
<dbReference type="SMART" id="SM00387">
    <property type="entry name" value="HATPase_c"/>
    <property type="match status" value="1"/>
</dbReference>
<dbReference type="Pfam" id="PF00512">
    <property type="entry name" value="HisKA"/>
    <property type="match status" value="1"/>
</dbReference>
<feature type="modified residue" description="4-aspartylphosphate" evidence="6">
    <location>
        <position position="1134"/>
    </location>
</feature>
<feature type="compositionally biased region" description="Basic and acidic residues" evidence="7">
    <location>
        <begin position="973"/>
        <end position="988"/>
    </location>
</feature>
<feature type="compositionally biased region" description="Polar residues" evidence="7">
    <location>
        <begin position="295"/>
        <end position="306"/>
    </location>
</feature>
<evidence type="ECO:0000256" key="6">
    <source>
        <dbReference type="PROSITE-ProRule" id="PRU00169"/>
    </source>
</evidence>
<dbReference type="InterPro" id="IPR005467">
    <property type="entry name" value="His_kinase_dom"/>
</dbReference>
<proteinExistence type="predicted"/>
<dbReference type="GO" id="GO:0005886">
    <property type="term" value="C:plasma membrane"/>
    <property type="evidence" value="ECO:0007669"/>
    <property type="project" value="TreeGrafter"/>
</dbReference>
<dbReference type="InterPro" id="IPR036890">
    <property type="entry name" value="HATPase_C_sf"/>
</dbReference>
<feature type="region of interest" description="Disordered" evidence="7">
    <location>
        <begin position="973"/>
        <end position="1072"/>
    </location>
</feature>
<dbReference type="SMART" id="SM00448">
    <property type="entry name" value="REC"/>
    <property type="match status" value="1"/>
</dbReference>
<dbReference type="EMBL" id="RZGK01000012">
    <property type="protein sequence ID" value="KAF9694964.1"/>
    <property type="molecule type" value="Genomic_DNA"/>
</dbReference>
<dbReference type="SUPFAM" id="SSF55874">
    <property type="entry name" value="ATPase domain of HSP90 chaperone/DNA topoisomerase II/histidine kinase"/>
    <property type="match status" value="1"/>
</dbReference>
<dbReference type="FunFam" id="3.30.450.40:FF:000083">
    <property type="entry name" value="Sensor histidine kinase/response regulator, putative (AFU_orthologue AFUA_4G00660)"/>
    <property type="match status" value="1"/>
</dbReference>
<dbReference type="InterPro" id="IPR004358">
    <property type="entry name" value="Sig_transdc_His_kin-like_C"/>
</dbReference>
<evidence type="ECO:0000256" key="1">
    <source>
        <dbReference type="ARBA" id="ARBA00000085"/>
    </source>
</evidence>
<evidence type="ECO:0000313" key="11">
    <source>
        <dbReference type="Proteomes" id="UP000651452"/>
    </source>
</evidence>
<feature type="region of interest" description="Disordered" evidence="7">
    <location>
        <begin position="396"/>
        <end position="431"/>
    </location>
</feature>
<comment type="catalytic activity">
    <reaction evidence="1">
        <text>ATP + protein L-histidine = ADP + protein N-phospho-L-histidine.</text>
        <dbReference type="EC" id="2.7.13.3"/>
    </reaction>
</comment>
<evidence type="ECO:0000256" key="7">
    <source>
        <dbReference type="SAM" id="MobiDB-lite"/>
    </source>
</evidence>
<evidence type="ECO:0000256" key="5">
    <source>
        <dbReference type="ARBA" id="ARBA00022777"/>
    </source>
</evidence>
<dbReference type="Pfam" id="PF02518">
    <property type="entry name" value="HATPase_c"/>
    <property type="match status" value="1"/>
</dbReference>
<protein>
    <recommendedName>
        <fullName evidence="2">histidine kinase</fullName>
        <ecNumber evidence="2">2.7.13.3</ecNumber>
    </recommendedName>
</protein>
<reference evidence="10" key="2">
    <citation type="submission" date="2020-09" db="EMBL/GenBank/DDBJ databases">
        <title>Reference genome assembly for Australian Ascochyta lentis isolate Al4.</title>
        <authorList>
            <person name="Lee R.C."/>
            <person name="Farfan-Caceres L.M."/>
            <person name="Debler J.W."/>
            <person name="Williams A.H."/>
            <person name="Henares B.M."/>
        </authorList>
    </citation>
    <scope>NUCLEOTIDE SEQUENCE</scope>
    <source>
        <strain evidence="10">Al4</strain>
    </source>
</reference>
<dbReference type="PANTHER" id="PTHR43047">
    <property type="entry name" value="TWO-COMPONENT HISTIDINE PROTEIN KINASE"/>
    <property type="match status" value="1"/>
</dbReference>
<accession>A0A8H7J186</accession>
<dbReference type="FunFam" id="1.10.287.130:FF:000023">
    <property type="entry name" value="Sensor histidine kinase/response regulator, putative"/>
    <property type="match status" value="1"/>
</dbReference>
<feature type="compositionally biased region" description="Polar residues" evidence="7">
    <location>
        <begin position="1061"/>
        <end position="1072"/>
    </location>
</feature>
<dbReference type="InterPro" id="IPR003018">
    <property type="entry name" value="GAF"/>
</dbReference>